<dbReference type="EMBL" id="NBNE01010905">
    <property type="protein sequence ID" value="OWY97048.1"/>
    <property type="molecule type" value="Genomic_DNA"/>
</dbReference>
<proteinExistence type="predicted"/>
<dbReference type="AlphaFoldDB" id="A0A225UW84"/>
<reference evidence="3" key="1">
    <citation type="submission" date="2017-03" db="EMBL/GenBank/DDBJ databases">
        <title>Phytopthora megakarya and P. palmivora, two closely related causual agents of cacao black pod achieved similar genome size and gene model numbers by different mechanisms.</title>
        <authorList>
            <person name="Ali S."/>
            <person name="Shao J."/>
            <person name="Larry D.J."/>
            <person name="Kronmiller B."/>
            <person name="Shen D."/>
            <person name="Strem M.D."/>
            <person name="Melnick R.L."/>
            <person name="Guiltinan M.J."/>
            <person name="Tyler B.M."/>
            <person name="Meinhardt L.W."/>
            <person name="Bailey B.A."/>
        </authorList>
    </citation>
    <scope>NUCLEOTIDE SEQUENCE [LARGE SCALE GENOMIC DNA]</scope>
    <source>
        <strain evidence="3">zdho120</strain>
    </source>
</reference>
<dbReference type="OrthoDB" id="115317at2759"/>
<organism evidence="2 3">
    <name type="scientific">Phytophthora megakarya</name>
    <dbReference type="NCBI Taxonomy" id="4795"/>
    <lineage>
        <taxon>Eukaryota</taxon>
        <taxon>Sar</taxon>
        <taxon>Stramenopiles</taxon>
        <taxon>Oomycota</taxon>
        <taxon>Peronosporomycetes</taxon>
        <taxon>Peronosporales</taxon>
        <taxon>Peronosporaceae</taxon>
        <taxon>Phytophthora</taxon>
    </lineage>
</organism>
<comment type="caution">
    <text evidence="2">The sequence shown here is derived from an EMBL/GenBank/DDBJ whole genome shotgun (WGS) entry which is preliminary data.</text>
</comment>
<name>A0A225UW84_9STRA</name>
<keyword evidence="3" id="KW-1185">Reference proteome</keyword>
<sequence>MLLFKAADTEKHKGHVDSGGPRHKAPELDDTGEFVRWLCCGSTNRNIFGCSASRDEESLAARSRELTLGLSDTTPKLLAAKFRTDDSEDEDTTFSIYDRGVLGTHRDKGEDGGCRVRWRGWEAYTNNYEVPCNRWINLKNVPPIWKPISETSTSFCGTSTPTKRSIVLLANFYDGAHCDVGVASPKSFENLLLTAVQSGDICVQIEYAAEFSVQRTHDHVCRSQVEYEQKSSALIASIEQMSPLLNVVVNPEGARLPSGYFEITMELTRAAGRNSVVVVLHSMNATGCFPNLEDVKRKIESIVLFEAKRSPGEEIQIQAFRHLLALAGLTRHNRERTFMESVINRKLVLTERKVAAEFEKIGFCFASTELQDVVSYLKRIQDNYARAHNHRMNDLPSLSMLSPTPRGLYTLPFMNTLLVSSTMTCESGEPRSPWRFVCVLVDYDFQLVDFVHDGCPVTKRGGISYRQGQSINNSFVDRVYLRLTSLSNKKITEDENSDFVDENFTKTSQFLSGVRIQLENVEERHILGMFDAKIIAGCRCVSLKEK</sequence>
<feature type="region of interest" description="Disordered" evidence="1">
    <location>
        <begin position="1"/>
        <end position="26"/>
    </location>
</feature>
<accession>A0A225UW84</accession>
<evidence type="ECO:0000256" key="1">
    <source>
        <dbReference type="SAM" id="MobiDB-lite"/>
    </source>
</evidence>
<protein>
    <submittedName>
        <fullName evidence="2">Uncharacterized protein</fullName>
    </submittedName>
</protein>
<evidence type="ECO:0000313" key="2">
    <source>
        <dbReference type="EMBL" id="OWY97048.1"/>
    </source>
</evidence>
<gene>
    <name evidence="2" type="ORF">PHMEG_00032516</name>
</gene>
<dbReference type="Proteomes" id="UP000198211">
    <property type="component" value="Unassembled WGS sequence"/>
</dbReference>
<evidence type="ECO:0000313" key="3">
    <source>
        <dbReference type="Proteomes" id="UP000198211"/>
    </source>
</evidence>